<dbReference type="InterPro" id="IPR052757">
    <property type="entry name" value="Ribosomal_protein_S1"/>
</dbReference>
<keyword evidence="1" id="KW-0812">Transmembrane</keyword>
<sequence length="152" mass="16881">MATCDIEPNKTIHRIAKAKGLVGTILSVKVIQAEEESRKLIFSEKEAVWSNFFTRINVGDVFQGKVGSVEDYGAFVHLCFPDDECICLYKALGPNYYALLVLVGCLNGIFIEILFRAKSRITLSIKQLEEDPLLGTLNKVIPQDGSENEKLG</sequence>
<gene>
    <name evidence="2" type="ORF">V6N11_055605</name>
</gene>
<comment type="caution">
    <text evidence="2">The sequence shown here is derived from an EMBL/GenBank/DDBJ whole genome shotgun (WGS) entry which is preliminary data.</text>
</comment>
<dbReference type="SUPFAM" id="SSF50249">
    <property type="entry name" value="Nucleic acid-binding proteins"/>
    <property type="match status" value="1"/>
</dbReference>
<feature type="transmembrane region" description="Helical" evidence="1">
    <location>
        <begin position="96"/>
        <end position="115"/>
    </location>
</feature>
<dbReference type="PANTHER" id="PTHR47559:SF1">
    <property type="entry name" value="OS03G0844900 PROTEIN"/>
    <property type="match status" value="1"/>
</dbReference>
<accession>A0ABR2NR34</accession>
<protein>
    <recommendedName>
        <fullName evidence="4">S1 motif domain-containing protein</fullName>
    </recommendedName>
</protein>
<keyword evidence="1" id="KW-1133">Transmembrane helix</keyword>
<keyword evidence="3" id="KW-1185">Reference proteome</keyword>
<evidence type="ECO:0000313" key="2">
    <source>
        <dbReference type="EMBL" id="KAK8978619.1"/>
    </source>
</evidence>
<keyword evidence="1" id="KW-0472">Membrane</keyword>
<evidence type="ECO:0000313" key="3">
    <source>
        <dbReference type="Proteomes" id="UP001396334"/>
    </source>
</evidence>
<dbReference type="InterPro" id="IPR012340">
    <property type="entry name" value="NA-bd_OB-fold"/>
</dbReference>
<organism evidence="2 3">
    <name type="scientific">Hibiscus sabdariffa</name>
    <name type="common">roselle</name>
    <dbReference type="NCBI Taxonomy" id="183260"/>
    <lineage>
        <taxon>Eukaryota</taxon>
        <taxon>Viridiplantae</taxon>
        <taxon>Streptophyta</taxon>
        <taxon>Embryophyta</taxon>
        <taxon>Tracheophyta</taxon>
        <taxon>Spermatophyta</taxon>
        <taxon>Magnoliopsida</taxon>
        <taxon>eudicotyledons</taxon>
        <taxon>Gunneridae</taxon>
        <taxon>Pentapetalae</taxon>
        <taxon>rosids</taxon>
        <taxon>malvids</taxon>
        <taxon>Malvales</taxon>
        <taxon>Malvaceae</taxon>
        <taxon>Malvoideae</taxon>
        <taxon>Hibiscus</taxon>
    </lineage>
</organism>
<evidence type="ECO:0008006" key="4">
    <source>
        <dbReference type="Google" id="ProtNLM"/>
    </source>
</evidence>
<proteinExistence type="predicted"/>
<name>A0ABR2NR34_9ROSI</name>
<dbReference type="EMBL" id="JBBPBN010000111">
    <property type="protein sequence ID" value="KAK8978619.1"/>
    <property type="molecule type" value="Genomic_DNA"/>
</dbReference>
<dbReference type="PANTHER" id="PTHR47559">
    <property type="entry name" value="OS03G0844900 PROTEIN"/>
    <property type="match status" value="1"/>
</dbReference>
<dbReference type="Proteomes" id="UP001396334">
    <property type="component" value="Unassembled WGS sequence"/>
</dbReference>
<reference evidence="2 3" key="1">
    <citation type="journal article" date="2024" name="G3 (Bethesda)">
        <title>Genome assembly of Hibiscus sabdariffa L. provides insights into metabolisms of medicinal natural products.</title>
        <authorList>
            <person name="Kim T."/>
        </authorList>
    </citation>
    <scope>NUCLEOTIDE SEQUENCE [LARGE SCALE GENOMIC DNA]</scope>
    <source>
        <strain evidence="2">TK-2024</strain>
        <tissue evidence="2">Old leaves</tissue>
    </source>
</reference>
<evidence type="ECO:0000256" key="1">
    <source>
        <dbReference type="SAM" id="Phobius"/>
    </source>
</evidence>